<dbReference type="PANTHER" id="PTHR45638">
    <property type="entry name" value="CYCLIC NUCLEOTIDE-GATED CATION CHANNEL SUBUNIT A"/>
    <property type="match status" value="1"/>
</dbReference>
<dbReference type="SUPFAM" id="SSF51206">
    <property type="entry name" value="cAMP-binding domain-like"/>
    <property type="match status" value="1"/>
</dbReference>
<dbReference type="Pfam" id="PF00027">
    <property type="entry name" value="cNMP_binding"/>
    <property type="match status" value="1"/>
</dbReference>
<dbReference type="PANTHER" id="PTHR45638:SF11">
    <property type="entry name" value="CYCLIC NUCLEOTIDE-GATED CATION CHANNEL SUBUNIT A"/>
    <property type="match status" value="1"/>
</dbReference>
<evidence type="ECO:0000256" key="3">
    <source>
        <dbReference type="ARBA" id="ARBA00022692"/>
    </source>
</evidence>
<dbReference type="PROSITE" id="PS00889">
    <property type="entry name" value="CNMP_BINDING_2"/>
    <property type="match status" value="1"/>
</dbReference>
<keyword evidence="5" id="KW-0406">Ion transport</keyword>
<evidence type="ECO:0000256" key="6">
    <source>
        <dbReference type="ARBA" id="ARBA00023136"/>
    </source>
</evidence>
<evidence type="ECO:0000256" key="4">
    <source>
        <dbReference type="ARBA" id="ARBA00022989"/>
    </source>
</evidence>
<evidence type="ECO:0000313" key="10">
    <source>
        <dbReference type="EMBL" id="GAA4424043.1"/>
    </source>
</evidence>
<accession>A0ABP8L7I9</accession>
<comment type="subcellular location">
    <subcellularLocation>
        <location evidence="1">Membrane</location>
        <topology evidence="1">Multi-pass membrane protein</topology>
    </subcellularLocation>
</comment>
<evidence type="ECO:0000256" key="5">
    <source>
        <dbReference type="ARBA" id="ARBA00023065"/>
    </source>
</evidence>
<evidence type="ECO:0000256" key="7">
    <source>
        <dbReference type="ARBA" id="ARBA00023286"/>
    </source>
</evidence>
<dbReference type="InterPro" id="IPR000595">
    <property type="entry name" value="cNMP-bd_dom"/>
</dbReference>
<evidence type="ECO:0000256" key="1">
    <source>
        <dbReference type="ARBA" id="ARBA00004141"/>
    </source>
</evidence>
<evidence type="ECO:0000259" key="9">
    <source>
        <dbReference type="PROSITE" id="PS50042"/>
    </source>
</evidence>
<sequence>MLLIEKVLILRSSDIFQNTPEQELVGLAGILEEMYLEPEENLFSKGDKGTCMYFIYKGQVRIHDGNYTLAVLEDNDIVGELSVLDSESRSASATTIDETILLKLEQEPFYEIMMNNVEVLKGILNTLCRRLRIMDDKSVSFHNKTLPAVPTV</sequence>
<proteinExistence type="predicted"/>
<dbReference type="RefSeq" id="WP_345156415.1">
    <property type="nucleotide sequence ID" value="NZ_BAABHC010000002.1"/>
</dbReference>
<protein>
    <submittedName>
        <fullName evidence="10">Cyclic nucleotide-binding domain-containing protein</fullName>
    </submittedName>
</protein>
<dbReference type="EMBL" id="BAABHC010000002">
    <property type="protein sequence ID" value="GAA4424043.1"/>
    <property type="molecule type" value="Genomic_DNA"/>
</dbReference>
<evidence type="ECO:0000256" key="2">
    <source>
        <dbReference type="ARBA" id="ARBA00022448"/>
    </source>
</evidence>
<keyword evidence="4" id="KW-1133">Transmembrane helix</keyword>
<comment type="caution">
    <text evidence="10">The sequence shown here is derived from an EMBL/GenBank/DDBJ whole genome shotgun (WGS) entry which is preliminary data.</text>
</comment>
<keyword evidence="11" id="KW-1185">Reference proteome</keyword>
<keyword evidence="7" id="KW-1071">Ligand-gated ion channel</keyword>
<organism evidence="10 11">
    <name type="scientific">Pontibacter saemangeumensis</name>
    <dbReference type="NCBI Taxonomy" id="1084525"/>
    <lineage>
        <taxon>Bacteria</taxon>
        <taxon>Pseudomonadati</taxon>
        <taxon>Bacteroidota</taxon>
        <taxon>Cytophagia</taxon>
        <taxon>Cytophagales</taxon>
        <taxon>Hymenobacteraceae</taxon>
        <taxon>Pontibacter</taxon>
    </lineage>
</organism>
<dbReference type="InterPro" id="IPR018490">
    <property type="entry name" value="cNMP-bd_dom_sf"/>
</dbReference>
<keyword evidence="3" id="KW-0812">Transmembrane</keyword>
<dbReference type="InterPro" id="IPR018488">
    <property type="entry name" value="cNMP-bd_CS"/>
</dbReference>
<gene>
    <name evidence="10" type="ORF">GCM10023188_03410</name>
</gene>
<dbReference type="CDD" id="cd00038">
    <property type="entry name" value="CAP_ED"/>
    <property type="match status" value="1"/>
</dbReference>
<dbReference type="InterPro" id="IPR050866">
    <property type="entry name" value="CNG_cation_channel"/>
</dbReference>
<keyword evidence="2" id="KW-0813">Transport</keyword>
<feature type="domain" description="Cyclic nucleotide-binding" evidence="9">
    <location>
        <begin position="15"/>
        <end position="130"/>
    </location>
</feature>
<dbReference type="Gene3D" id="2.60.120.10">
    <property type="entry name" value="Jelly Rolls"/>
    <property type="match status" value="1"/>
</dbReference>
<reference evidence="11" key="1">
    <citation type="journal article" date="2019" name="Int. J. Syst. Evol. Microbiol.">
        <title>The Global Catalogue of Microorganisms (GCM) 10K type strain sequencing project: providing services to taxonomists for standard genome sequencing and annotation.</title>
        <authorList>
            <consortium name="The Broad Institute Genomics Platform"/>
            <consortium name="The Broad Institute Genome Sequencing Center for Infectious Disease"/>
            <person name="Wu L."/>
            <person name="Ma J."/>
        </authorList>
    </citation>
    <scope>NUCLEOTIDE SEQUENCE [LARGE SCALE GENOMIC DNA]</scope>
    <source>
        <strain evidence="11">JCM 17926</strain>
    </source>
</reference>
<dbReference type="Proteomes" id="UP001500552">
    <property type="component" value="Unassembled WGS sequence"/>
</dbReference>
<dbReference type="PROSITE" id="PS50042">
    <property type="entry name" value="CNMP_BINDING_3"/>
    <property type="match status" value="1"/>
</dbReference>
<keyword evidence="6" id="KW-0472">Membrane</keyword>
<evidence type="ECO:0000256" key="8">
    <source>
        <dbReference type="ARBA" id="ARBA00023303"/>
    </source>
</evidence>
<evidence type="ECO:0000313" key="11">
    <source>
        <dbReference type="Proteomes" id="UP001500552"/>
    </source>
</evidence>
<name>A0ABP8L7I9_9BACT</name>
<dbReference type="SMART" id="SM00100">
    <property type="entry name" value="cNMP"/>
    <property type="match status" value="1"/>
</dbReference>
<dbReference type="InterPro" id="IPR014710">
    <property type="entry name" value="RmlC-like_jellyroll"/>
</dbReference>
<keyword evidence="8" id="KW-0407">Ion channel</keyword>